<dbReference type="Pfam" id="PF08240">
    <property type="entry name" value="ADH_N"/>
    <property type="match status" value="1"/>
</dbReference>
<dbReference type="SMART" id="SM00829">
    <property type="entry name" value="PKS_ER"/>
    <property type="match status" value="1"/>
</dbReference>
<keyword evidence="1" id="KW-0812">Transmembrane</keyword>
<dbReference type="SUPFAM" id="SSF50129">
    <property type="entry name" value="GroES-like"/>
    <property type="match status" value="1"/>
</dbReference>
<feature type="transmembrane region" description="Helical" evidence="1">
    <location>
        <begin position="165"/>
        <end position="186"/>
    </location>
</feature>
<feature type="domain" description="Enoyl reductase (ER)" evidence="2">
    <location>
        <begin position="16"/>
        <end position="344"/>
    </location>
</feature>
<dbReference type="InterPro" id="IPR036291">
    <property type="entry name" value="NAD(P)-bd_dom_sf"/>
</dbReference>
<organism evidence="3 4">
    <name type="scientific">Penicillium citrinum</name>
    <dbReference type="NCBI Taxonomy" id="5077"/>
    <lineage>
        <taxon>Eukaryota</taxon>
        <taxon>Fungi</taxon>
        <taxon>Dikarya</taxon>
        <taxon>Ascomycota</taxon>
        <taxon>Pezizomycotina</taxon>
        <taxon>Eurotiomycetes</taxon>
        <taxon>Eurotiomycetidae</taxon>
        <taxon>Eurotiales</taxon>
        <taxon>Aspergillaceae</taxon>
        <taxon>Penicillium</taxon>
    </lineage>
</organism>
<dbReference type="InterPro" id="IPR013154">
    <property type="entry name" value="ADH-like_N"/>
</dbReference>
<reference evidence="3" key="2">
    <citation type="journal article" date="2023" name="IMA Fungus">
        <title>Comparative genomic study of the Penicillium genus elucidates a diverse pangenome and 15 lateral gene transfer events.</title>
        <authorList>
            <person name="Petersen C."/>
            <person name="Sorensen T."/>
            <person name="Nielsen M.R."/>
            <person name="Sondergaard T.E."/>
            <person name="Sorensen J.L."/>
            <person name="Fitzpatrick D.A."/>
            <person name="Frisvad J.C."/>
            <person name="Nielsen K.L."/>
        </authorList>
    </citation>
    <scope>NUCLEOTIDE SEQUENCE</scope>
    <source>
        <strain evidence="3">IBT 23319</strain>
    </source>
</reference>
<dbReference type="PANTHER" id="PTHR45033">
    <property type="match status" value="1"/>
</dbReference>
<dbReference type="GO" id="GO:0016491">
    <property type="term" value="F:oxidoreductase activity"/>
    <property type="evidence" value="ECO:0007669"/>
    <property type="project" value="InterPro"/>
</dbReference>
<keyword evidence="1" id="KW-0472">Membrane</keyword>
<reference evidence="3" key="1">
    <citation type="submission" date="2022-11" db="EMBL/GenBank/DDBJ databases">
        <authorList>
            <person name="Petersen C."/>
        </authorList>
    </citation>
    <scope>NUCLEOTIDE SEQUENCE</scope>
    <source>
        <strain evidence="3">IBT 23319</strain>
    </source>
</reference>
<evidence type="ECO:0000313" key="3">
    <source>
        <dbReference type="EMBL" id="KAJ5233271.1"/>
    </source>
</evidence>
<dbReference type="Pfam" id="PF00107">
    <property type="entry name" value="ADH_zinc_N"/>
    <property type="match status" value="1"/>
</dbReference>
<dbReference type="GeneID" id="81383124"/>
<dbReference type="EMBL" id="JAPQKT010000004">
    <property type="protein sequence ID" value="KAJ5233271.1"/>
    <property type="molecule type" value="Genomic_DNA"/>
</dbReference>
<accession>A0A9W9TNP4</accession>
<comment type="caution">
    <text evidence="3">The sequence shown here is derived from an EMBL/GenBank/DDBJ whole genome shotgun (WGS) entry which is preliminary data.</text>
</comment>
<evidence type="ECO:0000313" key="4">
    <source>
        <dbReference type="Proteomes" id="UP001147733"/>
    </source>
</evidence>
<evidence type="ECO:0000256" key="1">
    <source>
        <dbReference type="SAM" id="Phobius"/>
    </source>
</evidence>
<dbReference type="InterPro" id="IPR011032">
    <property type="entry name" value="GroES-like_sf"/>
</dbReference>
<dbReference type="InterPro" id="IPR020843">
    <property type="entry name" value="ER"/>
</dbReference>
<gene>
    <name evidence="3" type="ORF">N7469_005037</name>
</gene>
<protein>
    <recommendedName>
        <fullName evidence="2">Enoyl reductase (ER) domain-containing protein</fullName>
    </recommendedName>
</protein>
<dbReference type="OrthoDB" id="3509362at2759"/>
<dbReference type="Proteomes" id="UP001147733">
    <property type="component" value="Unassembled WGS sequence"/>
</dbReference>
<dbReference type="SUPFAM" id="SSF51735">
    <property type="entry name" value="NAD(P)-binding Rossmann-fold domains"/>
    <property type="match status" value="1"/>
</dbReference>
<dbReference type="Gene3D" id="3.90.180.10">
    <property type="entry name" value="Medium-chain alcohol dehydrogenases, catalytic domain"/>
    <property type="match status" value="1"/>
</dbReference>
<proteinExistence type="predicted"/>
<sequence>MTLPKSSKIYRRSGGDIPQTLRLKTEDLPSTLKADEVLIRIHAVSLNYRDVAMLHGKYPAEILEKGVPVSDCAAEVISVGSEVHDFKAGDYVGSIFDLNNLTGTEDKSAALGGEVEGVLREYAVFNQDVLLHLPKYLSWEEAACIPCAGVTAWNALNMPRTSGTALLLGTGGVSMFALLICLATGIRPIITSSSDEKLDALKAFGSEGSIDTINYRKFPDWEKEVLRLTNGRGVDVVIENGGPSTADKSLASISRRGVVSLVGFLGGFNVEAQPNLLLPTLQKTARIQGIAVGSKIDQRNLCDFLSEKKVALKGIIDKRVFSFEESQAAFDYLYSGQHVGKVIIKL</sequence>
<dbReference type="PANTHER" id="PTHR45033:SF1">
    <property type="entry name" value="OXIDOREDUCTASE (EUROFUNG)"/>
    <property type="match status" value="1"/>
</dbReference>
<dbReference type="CDD" id="cd08276">
    <property type="entry name" value="MDR7"/>
    <property type="match status" value="1"/>
</dbReference>
<keyword evidence="4" id="KW-1185">Reference proteome</keyword>
<dbReference type="InterPro" id="IPR013149">
    <property type="entry name" value="ADH-like_C"/>
</dbReference>
<dbReference type="AlphaFoldDB" id="A0A9W9TNP4"/>
<dbReference type="Gene3D" id="3.40.50.720">
    <property type="entry name" value="NAD(P)-binding Rossmann-like Domain"/>
    <property type="match status" value="1"/>
</dbReference>
<name>A0A9W9TNP4_PENCI</name>
<keyword evidence="1" id="KW-1133">Transmembrane helix</keyword>
<dbReference type="InterPro" id="IPR052711">
    <property type="entry name" value="Zinc_ADH-like"/>
</dbReference>
<evidence type="ECO:0000259" key="2">
    <source>
        <dbReference type="SMART" id="SM00829"/>
    </source>
</evidence>
<dbReference type="RefSeq" id="XP_056500771.1">
    <property type="nucleotide sequence ID" value="XM_056643957.1"/>
</dbReference>